<dbReference type="Gene3D" id="3.40.50.1980">
    <property type="entry name" value="Nitrogenase molybdenum iron protein domain"/>
    <property type="match status" value="2"/>
</dbReference>
<dbReference type="InterPro" id="IPR051313">
    <property type="entry name" value="Bact_iron-sidero_bind"/>
</dbReference>
<feature type="region of interest" description="Disordered" evidence="5">
    <location>
        <begin position="30"/>
        <end position="56"/>
    </location>
</feature>
<dbReference type="SUPFAM" id="SSF53807">
    <property type="entry name" value="Helical backbone' metal receptor"/>
    <property type="match status" value="1"/>
</dbReference>
<evidence type="ECO:0000256" key="2">
    <source>
        <dbReference type="ARBA" id="ARBA00008814"/>
    </source>
</evidence>
<evidence type="ECO:0000256" key="5">
    <source>
        <dbReference type="SAM" id="MobiDB-lite"/>
    </source>
</evidence>
<comment type="caution">
    <text evidence="8">The sequence shown here is derived from an EMBL/GenBank/DDBJ whole genome shotgun (WGS) entry which is preliminary data.</text>
</comment>
<keyword evidence="3" id="KW-0813">Transport</keyword>
<protein>
    <submittedName>
        <fullName evidence="8">ABC transporter substrate-binding protein</fullName>
    </submittedName>
</protein>
<evidence type="ECO:0000313" key="8">
    <source>
        <dbReference type="EMBL" id="MFC0628077.1"/>
    </source>
</evidence>
<gene>
    <name evidence="8" type="ORF">ACFFGN_28665</name>
</gene>
<dbReference type="PROSITE" id="PS50983">
    <property type="entry name" value="FE_B12_PBP"/>
    <property type="match status" value="1"/>
</dbReference>
<feature type="domain" description="Fe/B12 periplasmic-binding" evidence="7">
    <location>
        <begin position="61"/>
        <end position="338"/>
    </location>
</feature>
<dbReference type="Proteomes" id="UP001589890">
    <property type="component" value="Unassembled WGS sequence"/>
</dbReference>
<comment type="similarity">
    <text evidence="2">Belongs to the bacterial solute-binding protein 8 family.</text>
</comment>
<dbReference type="RefSeq" id="WP_380053613.1">
    <property type="nucleotide sequence ID" value="NZ_JBHLTC010000037.1"/>
</dbReference>
<accession>A0ABV6QTV8</accession>
<dbReference type="EMBL" id="JBHLTC010000037">
    <property type="protein sequence ID" value="MFC0628077.1"/>
    <property type="molecule type" value="Genomic_DNA"/>
</dbReference>
<dbReference type="PANTHER" id="PTHR30532:SF24">
    <property type="entry name" value="FERRIC ENTEROBACTIN-BINDING PERIPLASMIC PROTEIN FEPB"/>
    <property type="match status" value="1"/>
</dbReference>
<name>A0ABV6QTV8_9ACTN</name>
<feature type="signal peptide" evidence="6">
    <location>
        <begin position="1"/>
        <end position="29"/>
    </location>
</feature>
<proteinExistence type="inferred from homology"/>
<dbReference type="PANTHER" id="PTHR30532">
    <property type="entry name" value="IRON III DICITRATE-BINDING PERIPLASMIC PROTEIN"/>
    <property type="match status" value="1"/>
</dbReference>
<evidence type="ECO:0000256" key="3">
    <source>
        <dbReference type="ARBA" id="ARBA00022448"/>
    </source>
</evidence>
<evidence type="ECO:0000256" key="1">
    <source>
        <dbReference type="ARBA" id="ARBA00004196"/>
    </source>
</evidence>
<keyword evidence="9" id="KW-1185">Reference proteome</keyword>
<dbReference type="InterPro" id="IPR002491">
    <property type="entry name" value="ABC_transptr_periplasmic_BD"/>
</dbReference>
<organism evidence="8 9">
    <name type="scientific">Kribbella deserti</name>
    <dbReference type="NCBI Taxonomy" id="1926257"/>
    <lineage>
        <taxon>Bacteria</taxon>
        <taxon>Bacillati</taxon>
        <taxon>Actinomycetota</taxon>
        <taxon>Actinomycetes</taxon>
        <taxon>Propionibacteriales</taxon>
        <taxon>Kribbellaceae</taxon>
        <taxon>Kribbella</taxon>
    </lineage>
</organism>
<sequence length="338" mass="36089">MNQPVTVTRRSLLAAGGLFLLTACGEAGGAGETKEAATPAGGSWEFTDDRGKKVTRPQRPTTIVAQLSSAAALWDLGIRPVGTFGESRNTDGTPALAAGSIDLSKVTSISETYGEFNLEKYAALQPELLIAPMQVANELWYVPAASVQPIEALTPIVAVTHLDKTVPQVIDRYAELAKALGADLAAEPVTNAKAEFEAASKALTETAGRLAGLKVLFLSATPENAYLGNAEQFSDLRTLADLGVRFVTPKPDQAEPHWETVSWEQVGKYPADVLLYDERSRDIFTKDKAKIPTYLQMPAVKAGQTIAWNPTLPASWAGFAPALRKLTADLGRMRPLGG</sequence>
<evidence type="ECO:0000256" key="4">
    <source>
        <dbReference type="ARBA" id="ARBA00022729"/>
    </source>
</evidence>
<dbReference type="Pfam" id="PF01497">
    <property type="entry name" value="Peripla_BP_2"/>
    <property type="match status" value="1"/>
</dbReference>
<reference evidence="8 9" key="1">
    <citation type="submission" date="2024-09" db="EMBL/GenBank/DDBJ databases">
        <authorList>
            <person name="Sun Q."/>
            <person name="Mori K."/>
        </authorList>
    </citation>
    <scope>NUCLEOTIDE SEQUENCE [LARGE SCALE GENOMIC DNA]</scope>
    <source>
        <strain evidence="8 9">CGMCC 1.15906</strain>
    </source>
</reference>
<keyword evidence="4 6" id="KW-0732">Signal</keyword>
<evidence type="ECO:0000256" key="6">
    <source>
        <dbReference type="SAM" id="SignalP"/>
    </source>
</evidence>
<comment type="subcellular location">
    <subcellularLocation>
        <location evidence="1">Cell envelope</location>
    </subcellularLocation>
</comment>
<evidence type="ECO:0000313" key="9">
    <source>
        <dbReference type="Proteomes" id="UP001589890"/>
    </source>
</evidence>
<evidence type="ECO:0000259" key="7">
    <source>
        <dbReference type="PROSITE" id="PS50983"/>
    </source>
</evidence>
<feature type="chain" id="PRO_5046870119" evidence="6">
    <location>
        <begin position="30"/>
        <end position="338"/>
    </location>
</feature>